<accession>A0A140AYN0</accession>
<dbReference type="AlphaFoldDB" id="A0A140AYN0"/>
<dbReference type="EMDB" id="EMD-47975"/>
<keyword evidence="5" id="KW-0002">3D-structure</keyword>
<reference evidence="5" key="2">
    <citation type="submission" date="2024-11" db="PDB data bank">
        <title>Phage resistance as an unexpected environmental determinant of the accidental virulence of Legionella pneumophila against the human host.</title>
        <authorList>
            <person name="Nicholson B."/>
            <person name="Sante J.F."/>
            <person name="Chaney E.H."/>
            <person name="Deme J.C."/>
            <person name="Deecker S.R."/>
            <person name="Sztanko K."/>
            <person name="Davidson A.R."/>
            <person name="Lea S.M."/>
            <person name="Ensminger A.W."/>
        </authorList>
    </citation>
    <scope>STRUCTURE BY ELECTRON MICROSCOPY (1.90 ANGSTROMS)</scope>
</reference>
<reference evidence="4" key="1">
    <citation type="journal article" date="2016" name="Cell. Microbiol.">
        <title>Active and Adaptive Legionella CRISPR-Cas reveals a recurrent challenge to the pathogen.</title>
        <authorList>
            <person name="Rao C."/>
            <person name="Guyard C."/>
            <person name="Pelaz C."/>
            <person name="Wasserscheid J."/>
            <person name="Bondy-Denomy J."/>
            <person name="Dewar K."/>
            <person name="Ensminger A.W."/>
        </authorList>
    </citation>
    <scope>NUCLEOTIDE SEQUENCE</scope>
    <source>
        <strain evidence="4">Murcia-2001 4983</strain>
        <plasmid evidence="4">Mobile Element-1</plasmid>
    </source>
</reference>
<evidence type="ECO:0000256" key="3">
    <source>
        <dbReference type="ARBA" id="ARBA00023219"/>
    </source>
</evidence>
<dbReference type="EMBL" id="KT271770">
    <property type="protein sequence ID" value="ALK43927.1"/>
    <property type="molecule type" value="Genomic_DNA"/>
</dbReference>
<geneLocation type="plasmid" evidence="4">
    <name>Mobile Element-1</name>
</geneLocation>
<evidence type="ECO:0000256" key="1">
    <source>
        <dbReference type="ARBA" id="ARBA00004328"/>
    </source>
</evidence>
<comment type="subcellular location">
    <subcellularLocation>
        <location evidence="1">Virion</location>
    </subcellularLocation>
</comment>
<sequence length="554" mass="62683">MVDVKKLLGKRDNSKLYEEIRKETKPKLDVNRLCRMRNDAKSDLDMWRSILQTAYHYAMPDYNPFENYGLAGFLTPGQQYNADIYDLTLPIAHKRLADKMLMNMVPQGQQWVKFTPGDEFGEPGTPLYQRALDATQRMTDHFFKIIDRSNFYLAVGESLQDVLISTGIIAINEGNRKRPVRYEAVPPAQVMFQGDAEGQVDAIFRDWYQVRIENIKSMWPKAEVAKLNKKPEDKVDIWECAWIDYEAPEKERYQYVVMTSSKDVLLEQSNSSWPWVVYRMRRLTGEIRGRGPSLSAYPTAATINQALEDELVAAAFQANPMYMAASDSAFNQQTFTPRPGSIVPVQMVQGEWPIKPFEQSGNIQFNALLVNDFRQQINELLYAFPLGAVNSPTRTATEAEIRYTENLESFSAMVPRLQNEFFIPVIQRTLWVINKVLPETFANIPDDIRNKMISVDGQILGLSFDTPLMTAKGQVKTAALLGFYQAAASLLGPEAATASLDPVEVLTNLADNQGIDVRNIKTREELEQLLQAAGQIAQQEAAQQGVIIGSEQPQ</sequence>
<evidence type="ECO:0000313" key="4">
    <source>
        <dbReference type="EMBL" id="ALK43927.1"/>
    </source>
</evidence>
<dbReference type="SMR" id="A0A140AYN0"/>
<name>A0A140AYN0_LEGPN</name>
<keyword evidence="4" id="KW-0614">Plasmid</keyword>
<dbReference type="RefSeq" id="WP_061515182.1">
    <property type="nucleotide sequence ID" value="NZ_KQ973600.1"/>
</dbReference>
<evidence type="ECO:0007829" key="5">
    <source>
        <dbReference type="PDB" id="9EFK"/>
    </source>
</evidence>
<protein>
    <submittedName>
        <fullName evidence="4">Uncharacterized protein</fullName>
    </submittedName>
</protein>
<dbReference type="InterPro" id="IPR020991">
    <property type="entry name" value="Connector_podovirus"/>
</dbReference>
<evidence type="ECO:0000256" key="2">
    <source>
        <dbReference type="ARBA" id="ARBA00022612"/>
    </source>
</evidence>
<keyword evidence="3" id="KW-0231">Viral genome packaging</keyword>
<dbReference type="PDB" id="9EFK">
    <property type="method" value="EM"/>
    <property type="resolution" value="1.90 A"/>
    <property type="chains" value="A/B/C/D/E/F/G/H/I/J/K/L=1-554"/>
</dbReference>
<dbReference type="Pfam" id="PF12236">
    <property type="entry name" value="Head-tail_con"/>
    <property type="match status" value="1"/>
</dbReference>
<keyword evidence="2" id="KW-1188">Viral release from host cell</keyword>
<proteinExistence type="evidence at protein level"/>
<organism evidence="4">
    <name type="scientific">Legionella pneumophila</name>
    <dbReference type="NCBI Taxonomy" id="446"/>
    <lineage>
        <taxon>Bacteria</taxon>
        <taxon>Pseudomonadati</taxon>
        <taxon>Pseudomonadota</taxon>
        <taxon>Gammaproteobacteria</taxon>
        <taxon>Legionellales</taxon>
        <taxon>Legionellaceae</taxon>
        <taxon>Legionella</taxon>
    </lineage>
</organism>